<evidence type="ECO:0008006" key="7">
    <source>
        <dbReference type="Google" id="ProtNLM"/>
    </source>
</evidence>
<dbReference type="PANTHER" id="PTHR12425">
    <property type="entry name" value="SYNEMBRYN"/>
    <property type="match status" value="1"/>
</dbReference>
<name>A0A0D1WR55_9EURO</name>
<evidence type="ECO:0000256" key="3">
    <source>
        <dbReference type="ARBA" id="ARBA00023186"/>
    </source>
</evidence>
<evidence type="ECO:0000256" key="4">
    <source>
        <dbReference type="SAM" id="MobiDB-lite"/>
    </source>
</evidence>
<keyword evidence="3" id="KW-0143">Chaperone</keyword>
<dbReference type="InterPro" id="IPR019318">
    <property type="entry name" value="Gua_nucleotide_exch_fac_Ric8"/>
</dbReference>
<dbReference type="AlphaFoldDB" id="A0A0D1WR55"/>
<evidence type="ECO:0000256" key="1">
    <source>
        <dbReference type="ARBA" id="ARBA00009049"/>
    </source>
</evidence>
<keyword evidence="2" id="KW-0344">Guanine-nucleotide releasing factor</keyword>
<organism evidence="5 6">
    <name type="scientific">Exophiala sideris</name>
    <dbReference type="NCBI Taxonomy" id="1016849"/>
    <lineage>
        <taxon>Eukaryota</taxon>
        <taxon>Fungi</taxon>
        <taxon>Dikarya</taxon>
        <taxon>Ascomycota</taxon>
        <taxon>Pezizomycotina</taxon>
        <taxon>Eurotiomycetes</taxon>
        <taxon>Chaetothyriomycetidae</taxon>
        <taxon>Chaetothyriales</taxon>
        <taxon>Herpotrichiellaceae</taxon>
        <taxon>Exophiala</taxon>
    </lineage>
</organism>
<dbReference type="EMBL" id="KN846954">
    <property type="protein sequence ID" value="KIV77541.1"/>
    <property type="molecule type" value="Genomic_DNA"/>
</dbReference>
<dbReference type="GO" id="GO:0005737">
    <property type="term" value="C:cytoplasm"/>
    <property type="evidence" value="ECO:0007669"/>
    <property type="project" value="TreeGrafter"/>
</dbReference>
<gene>
    <name evidence="5" type="ORF">PV11_09331</name>
</gene>
<accession>A0A0D1WR55</accession>
<proteinExistence type="inferred from homology"/>
<evidence type="ECO:0000313" key="6">
    <source>
        <dbReference type="Proteomes" id="UP000053599"/>
    </source>
</evidence>
<sequence length="450" mass="50157">MPSPAQQSEARSLLDQLQNDLRNRSLQDRQLEEVLAKLKILGRDLNNISGVYDEARVEILGTYAFGQYSSNIRLEALRCLANTLLLLPQTRRSSINLGLDKKATDSLRHASTDEEFLLSRILFLLTYDPYIDLSTLIDDHSLPFSIVKLLQRHAEALTKSTAHTSNPALQETLKLLFNVTNAKAEHISKFEPATAQLCRIFLYIAIPSPALQPPVSLIINALANLDFDSKSLDTDPESPGALTRLMTILEQAIQEYSTTELDTIAIPLLTVLRNINDKASPNLRERMKSRLLPNDKERDQPLGKSSSLASQILRLTTSAGLLNLSEAISGLMFELSDKDASQYVHNVGYGYAAGYLMTHKIPIPESAKKGQYTGESSRQVPVNPVTGQRLDAEPISDLPQMTDEEKEREAERLFVLFERLKATGVVDVKNPVQQARDEGRFEELTDSDSD</sequence>
<reference evidence="5 6" key="1">
    <citation type="submission" date="2015-01" db="EMBL/GenBank/DDBJ databases">
        <title>The Genome Sequence of Exophiala sideris CBS121828.</title>
        <authorList>
            <consortium name="The Broad Institute Genomics Platform"/>
            <person name="Cuomo C."/>
            <person name="de Hoog S."/>
            <person name="Gorbushina A."/>
            <person name="Stielow B."/>
            <person name="Teixiera M."/>
            <person name="Abouelleil A."/>
            <person name="Chapman S.B."/>
            <person name="Priest M."/>
            <person name="Young S.K."/>
            <person name="Wortman J."/>
            <person name="Nusbaum C."/>
            <person name="Birren B."/>
        </authorList>
    </citation>
    <scope>NUCLEOTIDE SEQUENCE [LARGE SCALE GENOMIC DNA]</scope>
    <source>
        <strain evidence="5 6">CBS 121828</strain>
    </source>
</reference>
<feature type="compositionally biased region" description="Basic and acidic residues" evidence="4">
    <location>
        <begin position="284"/>
        <end position="301"/>
    </location>
</feature>
<evidence type="ECO:0000313" key="5">
    <source>
        <dbReference type="EMBL" id="KIV77541.1"/>
    </source>
</evidence>
<evidence type="ECO:0000256" key="2">
    <source>
        <dbReference type="ARBA" id="ARBA00022658"/>
    </source>
</evidence>
<dbReference type="GO" id="GO:0005085">
    <property type="term" value="F:guanyl-nucleotide exchange factor activity"/>
    <property type="evidence" value="ECO:0007669"/>
    <property type="project" value="UniProtKB-KW"/>
</dbReference>
<dbReference type="GO" id="GO:0007186">
    <property type="term" value="P:G protein-coupled receptor signaling pathway"/>
    <property type="evidence" value="ECO:0007669"/>
    <property type="project" value="TreeGrafter"/>
</dbReference>
<dbReference type="OrthoDB" id="5585685at2759"/>
<dbReference type="HOGENOM" id="CLU_015532_0_0_1"/>
<feature type="region of interest" description="Disordered" evidence="4">
    <location>
        <begin position="284"/>
        <end position="305"/>
    </location>
</feature>
<comment type="similarity">
    <text evidence="1">Belongs to the synembryn family.</text>
</comment>
<protein>
    <recommendedName>
        <fullName evidence="7">Synembryn-A</fullName>
    </recommendedName>
</protein>
<dbReference type="Proteomes" id="UP000053599">
    <property type="component" value="Unassembled WGS sequence"/>
</dbReference>
<dbReference type="Pfam" id="PF10165">
    <property type="entry name" value="Ric8"/>
    <property type="match status" value="1"/>
</dbReference>
<dbReference type="PANTHER" id="PTHR12425:SF5">
    <property type="entry name" value="SYNEMBRYN"/>
    <property type="match status" value="1"/>
</dbReference>
<dbReference type="GO" id="GO:0001965">
    <property type="term" value="F:G-protein alpha-subunit binding"/>
    <property type="evidence" value="ECO:0007669"/>
    <property type="project" value="TreeGrafter"/>
</dbReference>